<dbReference type="InterPro" id="IPR002099">
    <property type="entry name" value="MutL/Mlh/PMS"/>
</dbReference>
<dbReference type="InterPro" id="IPR014721">
    <property type="entry name" value="Ribsml_uS5_D2-typ_fold_subgr"/>
</dbReference>
<dbReference type="Pfam" id="PF08676">
    <property type="entry name" value="MutL_C"/>
    <property type="match status" value="1"/>
</dbReference>
<reference evidence="8 9" key="1">
    <citation type="submission" date="2018-10" db="EMBL/GenBank/DDBJ databases">
        <title>Genomic Encyclopedia of Archaeal and Bacterial Type Strains, Phase II (KMG-II): from individual species to whole genera.</title>
        <authorList>
            <person name="Goeker M."/>
        </authorList>
    </citation>
    <scope>NUCLEOTIDE SEQUENCE [LARGE SCALE GENOMIC DNA]</scope>
    <source>
        <strain evidence="8 9">VM1</strain>
    </source>
</reference>
<evidence type="ECO:0000313" key="8">
    <source>
        <dbReference type="EMBL" id="RMA97939.1"/>
    </source>
</evidence>
<dbReference type="OrthoDB" id="9763467at2"/>
<organism evidence="8 9">
    <name type="scientific">Hydrogenothermus marinus</name>
    <dbReference type="NCBI Taxonomy" id="133270"/>
    <lineage>
        <taxon>Bacteria</taxon>
        <taxon>Pseudomonadati</taxon>
        <taxon>Aquificota</taxon>
        <taxon>Aquificia</taxon>
        <taxon>Aquificales</taxon>
        <taxon>Hydrogenothermaceae</taxon>
        <taxon>Hydrogenothermus</taxon>
    </lineage>
</organism>
<evidence type="ECO:0000256" key="5">
    <source>
        <dbReference type="HAMAP-Rule" id="MF_00149"/>
    </source>
</evidence>
<evidence type="ECO:0000259" key="6">
    <source>
        <dbReference type="SMART" id="SM00853"/>
    </source>
</evidence>
<dbReference type="InterPro" id="IPR013507">
    <property type="entry name" value="DNA_mismatch_S5_2-like"/>
</dbReference>
<dbReference type="PANTHER" id="PTHR10073:SF12">
    <property type="entry name" value="DNA MISMATCH REPAIR PROTEIN MLH1"/>
    <property type="match status" value="1"/>
</dbReference>
<dbReference type="InterPro" id="IPR042120">
    <property type="entry name" value="MutL_C_dimsub"/>
</dbReference>
<feature type="domain" description="DNA mismatch repair protein S5" evidence="7">
    <location>
        <begin position="207"/>
        <end position="315"/>
    </location>
</feature>
<dbReference type="InterPro" id="IPR020568">
    <property type="entry name" value="Ribosomal_Su5_D2-typ_SF"/>
</dbReference>
<dbReference type="Proteomes" id="UP000280842">
    <property type="component" value="Unassembled WGS sequence"/>
</dbReference>
<evidence type="ECO:0000256" key="3">
    <source>
        <dbReference type="ARBA" id="ARBA00022763"/>
    </source>
</evidence>
<dbReference type="GO" id="GO:0140664">
    <property type="term" value="F:ATP-dependent DNA damage sensor activity"/>
    <property type="evidence" value="ECO:0007669"/>
    <property type="project" value="InterPro"/>
</dbReference>
<dbReference type="CDD" id="cd00782">
    <property type="entry name" value="MutL_Trans"/>
    <property type="match status" value="1"/>
</dbReference>
<dbReference type="SMART" id="SM00853">
    <property type="entry name" value="MutL_C"/>
    <property type="match status" value="1"/>
</dbReference>
<keyword evidence="3 5" id="KW-0227">DNA damage</keyword>
<dbReference type="GO" id="GO:0016887">
    <property type="term" value="F:ATP hydrolysis activity"/>
    <property type="evidence" value="ECO:0007669"/>
    <property type="project" value="InterPro"/>
</dbReference>
<dbReference type="Gene3D" id="3.30.1540.20">
    <property type="entry name" value="MutL, C-terminal domain, dimerisation subdomain"/>
    <property type="match status" value="1"/>
</dbReference>
<dbReference type="Pfam" id="PF01119">
    <property type="entry name" value="DNA_mis_repair"/>
    <property type="match status" value="1"/>
</dbReference>
<evidence type="ECO:0000313" key="9">
    <source>
        <dbReference type="Proteomes" id="UP000280842"/>
    </source>
</evidence>
<dbReference type="SMART" id="SM01340">
    <property type="entry name" value="DNA_mis_repair"/>
    <property type="match status" value="1"/>
</dbReference>
<comment type="caution">
    <text evidence="8">The sequence shown here is derived from an EMBL/GenBank/DDBJ whole genome shotgun (WGS) entry which is preliminary data.</text>
</comment>
<dbReference type="CDD" id="cd16926">
    <property type="entry name" value="HATPase_MutL-MLH-PMS-like"/>
    <property type="match status" value="1"/>
</dbReference>
<dbReference type="Gene3D" id="3.30.565.10">
    <property type="entry name" value="Histidine kinase-like ATPase, C-terminal domain"/>
    <property type="match status" value="1"/>
</dbReference>
<dbReference type="InterPro" id="IPR038973">
    <property type="entry name" value="MutL/Mlh/Pms-like"/>
</dbReference>
<dbReference type="RefSeq" id="WP_121922701.1">
    <property type="nucleotide sequence ID" value="NZ_REFO01000010.1"/>
</dbReference>
<dbReference type="Pfam" id="PF13589">
    <property type="entry name" value="HATPase_c_3"/>
    <property type="match status" value="1"/>
</dbReference>
<dbReference type="SUPFAM" id="SSF55874">
    <property type="entry name" value="ATPase domain of HSP90 chaperone/DNA topoisomerase II/histidine kinase"/>
    <property type="match status" value="1"/>
</dbReference>
<evidence type="ECO:0000256" key="2">
    <source>
        <dbReference type="ARBA" id="ARBA00021975"/>
    </source>
</evidence>
<dbReference type="GO" id="GO:0005524">
    <property type="term" value="F:ATP binding"/>
    <property type="evidence" value="ECO:0007669"/>
    <property type="project" value="InterPro"/>
</dbReference>
<name>A0A3M0BNS1_9AQUI</name>
<keyword evidence="9" id="KW-1185">Reference proteome</keyword>
<dbReference type="Gene3D" id="3.30.230.10">
    <property type="match status" value="1"/>
</dbReference>
<dbReference type="PANTHER" id="PTHR10073">
    <property type="entry name" value="DNA MISMATCH REPAIR PROTEIN MLH, PMS, MUTL"/>
    <property type="match status" value="1"/>
</dbReference>
<gene>
    <name evidence="5" type="primary">mutL</name>
    <name evidence="8" type="ORF">CLV39_0575</name>
</gene>
<keyword evidence="4 5" id="KW-0234">DNA repair</keyword>
<dbReference type="InterPro" id="IPR042121">
    <property type="entry name" value="MutL_C_regsub"/>
</dbReference>
<evidence type="ECO:0000259" key="7">
    <source>
        <dbReference type="SMART" id="SM01340"/>
    </source>
</evidence>
<dbReference type="Gene3D" id="3.30.1370.100">
    <property type="entry name" value="MutL, C-terminal domain, regulatory subdomain"/>
    <property type="match status" value="1"/>
</dbReference>
<dbReference type="EMBL" id="REFO01000010">
    <property type="protein sequence ID" value="RMA97939.1"/>
    <property type="molecule type" value="Genomic_DNA"/>
</dbReference>
<dbReference type="NCBIfam" id="TIGR00585">
    <property type="entry name" value="mutl"/>
    <property type="match status" value="1"/>
</dbReference>
<dbReference type="InterPro" id="IPR037198">
    <property type="entry name" value="MutL_C_sf"/>
</dbReference>
<protein>
    <recommendedName>
        <fullName evidence="2 5">DNA mismatch repair protein MutL</fullName>
    </recommendedName>
</protein>
<comment type="function">
    <text evidence="5">This protein is involved in the repair of mismatches in DNA. It is required for dam-dependent methyl-directed DNA mismatch repair. May act as a 'molecular matchmaker', a protein that promotes the formation of a stable complex between two or more DNA-binding proteins in an ATP-dependent manner without itself being part of a final effector complex.</text>
</comment>
<comment type="similarity">
    <text evidence="1 5">Belongs to the DNA mismatch repair MutL/HexB family.</text>
</comment>
<dbReference type="HAMAP" id="MF_00149">
    <property type="entry name" value="DNA_mis_repair"/>
    <property type="match status" value="1"/>
</dbReference>
<feature type="domain" description="MutL C-terminal dimerisation" evidence="6">
    <location>
        <begin position="347"/>
        <end position="483"/>
    </location>
</feature>
<proteinExistence type="inferred from homology"/>
<dbReference type="GO" id="GO:0006298">
    <property type="term" value="P:mismatch repair"/>
    <property type="evidence" value="ECO:0007669"/>
    <property type="project" value="UniProtKB-UniRule"/>
</dbReference>
<sequence>MKIKQLPENVINKIAAGEVIERPANVLKELIENSLDAGANKIEVFIEKGGKRLIKVKDNGTGIEPDDIPKAVKRFTTSKIFSEDDLFNLETYGFRGEALASISAVSKFKLISRTLGNPVGYELYIEGGNIKHFKETGCGIGTSVIVEDLFFNIPARQKFLKSDRTELIHILDVFSKYAFLHTDKYLSITVDGKQLYNFYPSTLKDRVLNIIGKENEKDLIEIEYEGNIGTIKGLISTSSYITKKKYIFINGRPVRNWLIQNTIKSIIGDNFYILFFQFPSYFVDFNVHPAKEEVKFVKESSVVSLIKGALNENLNKFKSISYQFKKEETDQLKQKTATYNAKKNFEIIGQIEDTFLIAYFNGEVYFIDQHVAHERIFYEMLMEEFLEKGNIPSQRLIIPSKLSFAPDEIQRLNILKDKLKNIGFEFDIEENIVLLKAIPYNLKQNEAENALREILETGNLNISFEEIFSNIACKMSVKAGDRLNEEKAYSLLENWLKTNNPNLCPHGRPIYYKISLDEIKKYVGRK</sequence>
<dbReference type="InterPro" id="IPR014762">
    <property type="entry name" value="DNA_mismatch_repair_CS"/>
</dbReference>
<evidence type="ECO:0000256" key="4">
    <source>
        <dbReference type="ARBA" id="ARBA00023204"/>
    </source>
</evidence>
<dbReference type="GO" id="GO:0032300">
    <property type="term" value="C:mismatch repair complex"/>
    <property type="evidence" value="ECO:0007669"/>
    <property type="project" value="InterPro"/>
</dbReference>
<dbReference type="InterPro" id="IPR014790">
    <property type="entry name" value="MutL_C"/>
</dbReference>
<dbReference type="SUPFAM" id="SSF54211">
    <property type="entry name" value="Ribosomal protein S5 domain 2-like"/>
    <property type="match status" value="1"/>
</dbReference>
<accession>A0A3M0BNS1</accession>
<dbReference type="InterPro" id="IPR020667">
    <property type="entry name" value="DNA_mismatch_repair_MutL"/>
</dbReference>
<evidence type="ECO:0000256" key="1">
    <source>
        <dbReference type="ARBA" id="ARBA00006082"/>
    </source>
</evidence>
<dbReference type="GO" id="GO:0030983">
    <property type="term" value="F:mismatched DNA binding"/>
    <property type="evidence" value="ECO:0007669"/>
    <property type="project" value="InterPro"/>
</dbReference>
<dbReference type="SUPFAM" id="SSF118116">
    <property type="entry name" value="DNA mismatch repair protein MutL"/>
    <property type="match status" value="1"/>
</dbReference>
<dbReference type="PROSITE" id="PS00058">
    <property type="entry name" value="DNA_MISMATCH_REPAIR_1"/>
    <property type="match status" value="1"/>
</dbReference>
<dbReference type="InterPro" id="IPR036890">
    <property type="entry name" value="HATPase_C_sf"/>
</dbReference>
<dbReference type="AlphaFoldDB" id="A0A3M0BNS1"/>
<dbReference type="FunFam" id="3.30.565.10:FF:000003">
    <property type="entry name" value="DNA mismatch repair endonuclease MutL"/>
    <property type="match status" value="1"/>
</dbReference>